<dbReference type="PROSITE" id="PS51883">
    <property type="entry name" value="OBG"/>
    <property type="match status" value="1"/>
</dbReference>
<dbReference type="InterPro" id="IPR036726">
    <property type="entry name" value="GTP1_OBG_dom_sf"/>
</dbReference>
<accession>X1N1X7</accession>
<sequence>MKYKEKLDILDEARIFVKGGDGGNGCASFLRTKYKAKGGPNGGSGGDGGNVILMADLTKDSLLDFTYSVHFKAERGEHGKGGNKHGKTGKNLIIKVPVGTVIKDENGLVTADLYENGMEMIIAKGGREGRGNKSFVSSKLR</sequence>
<proteinExistence type="predicted"/>
<dbReference type="Gene3D" id="2.70.210.12">
    <property type="entry name" value="GTP1/OBG domain"/>
    <property type="match status" value="1"/>
</dbReference>
<evidence type="ECO:0000259" key="3">
    <source>
        <dbReference type="PROSITE" id="PS51883"/>
    </source>
</evidence>
<dbReference type="GO" id="GO:0005525">
    <property type="term" value="F:GTP binding"/>
    <property type="evidence" value="ECO:0007669"/>
    <property type="project" value="UniProtKB-KW"/>
</dbReference>
<name>X1N1X7_9ZZZZ</name>
<reference evidence="4" key="1">
    <citation type="journal article" date="2014" name="Front. Microbiol.">
        <title>High frequency of phylogenetically diverse reductive dehalogenase-homologous genes in deep subseafloor sedimentary metagenomes.</title>
        <authorList>
            <person name="Kawai M."/>
            <person name="Futagami T."/>
            <person name="Toyoda A."/>
            <person name="Takaki Y."/>
            <person name="Nishi S."/>
            <person name="Hori S."/>
            <person name="Arai W."/>
            <person name="Tsubouchi T."/>
            <person name="Morono Y."/>
            <person name="Uchiyama I."/>
            <person name="Ito T."/>
            <person name="Fujiyama A."/>
            <person name="Inagaki F."/>
            <person name="Takami H."/>
        </authorList>
    </citation>
    <scope>NUCLEOTIDE SEQUENCE</scope>
    <source>
        <strain evidence="4">Expedition CK06-06</strain>
    </source>
</reference>
<keyword evidence="1" id="KW-0547">Nucleotide-binding</keyword>
<feature type="non-terminal residue" evidence="4">
    <location>
        <position position="141"/>
    </location>
</feature>
<dbReference type="EMBL" id="BARV01030144">
    <property type="protein sequence ID" value="GAI37992.1"/>
    <property type="molecule type" value="Genomic_DNA"/>
</dbReference>
<comment type="caution">
    <text evidence="4">The sequence shown here is derived from an EMBL/GenBank/DDBJ whole genome shotgun (WGS) entry which is preliminary data.</text>
</comment>
<organism evidence="4">
    <name type="scientific">marine sediment metagenome</name>
    <dbReference type="NCBI Taxonomy" id="412755"/>
    <lineage>
        <taxon>unclassified sequences</taxon>
        <taxon>metagenomes</taxon>
        <taxon>ecological metagenomes</taxon>
    </lineage>
</organism>
<evidence type="ECO:0000256" key="2">
    <source>
        <dbReference type="ARBA" id="ARBA00023134"/>
    </source>
</evidence>
<dbReference type="Pfam" id="PF01018">
    <property type="entry name" value="GTP1_OBG"/>
    <property type="match status" value="1"/>
</dbReference>
<dbReference type="PANTHER" id="PTHR11702">
    <property type="entry name" value="DEVELOPMENTALLY REGULATED GTP-BINDING PROTEIN-RELATED"/>
    <property type="match status" value="1"/>
</dbReference>
<dbReference type="InterPro" id="IPR045086">
    <property type="entry name" value="OBG_GTPase"/>
</dbReference>
<protein>
    <recommendedName>
        <fullName evidence="3">Obg domain-containing protein</fullName>
    </recommendedName>
</protein>
<dbReference type="FunFam" id="2.70.210.12:FF:000001">
    <property type="entry name" value="GTPase Obg"/>
    <property type="match status" value="1"/>
</dbReference>
<evidence type="ECO:0000313" key="4">
    <source>
        <dbReference type="EMBL" id="GAI37992.1"/>
    </source>
</evidence>
<dbReference type="InterPro" id="IPR006169">
    <property type="entry name" value="GTP1_OBG_dom"/>
</dbReference>
<feature type="domain" description="Obg" evidence="3">
    <location>
        <begin position="7"/>
        <end position="141"/>
    </location>
</feature>
<evidence type="ECO:0000256" key="1">
    <source>
        <dbReference type="ARBA" id="ARBA00022741"/>
    </source>
</evidence>
<dbReference type="AlphaFoldDB" id="X1N1X7"/>
<dbReference type="PANTHER" id="PTHR11702:SF31">
    <property type="entry name" value="MITOCHONDRIAL RIBOSOME-ASSOCIATED GTPASE 2"/>
    <property type="match status" value="1"/>
</dbReference>
<dbReference type="GO" id="GO:0003924">
    <property type="term" value="F:GTPase activity"/>
    <property type="evidence" value="ECO:0007669"/>
    <property type="project" value="InterPro"/>
</dbReference>
<dbReference type="SUPFAM" id="SSF82051">
    <property type="entry name" value="Obg GTP-binding protein N-terminal domain"/>
    <property type="match status" value="1"/>
</dbReference>
<gene>
    <name evidence="4" type="ORF">S06H3_47927</name>
</gene>
<keyword evidence="2" id="KW-0342">GTP-binding</keyword>